<dbReference type="GO" id="GO:0005524">
    <property type="term" value="F:ATP binding"/>
    <property type="evidence" value="ECO:0007669"/>
    <property type="project" value="UniProtKB-UniRule"/>
</dbReference>
<feature type="domain" description="Protein kinase" evidence="11">
    <location>
        <begin position="353"/>
        <end position="617"/>
    </location>
</feature>
<dbReference type="Gene3D" id="3.30.200.20">
    <property type="entry name" value="Phosphorylase Kinase, domain 1"/>
    <property type="match status" value="1"/>
</dbReference>
<evidence type="ECO:0000259" key="12">
    <source>
        <dbReference type="PROSITE" id="PS50839"/>
    </source>
</evidence>
<dbReference type="InterPro" id="IPR000719">
    <property type="entry name" value="Prot_kinase_dom"/>
</dbReference>
<accession>A0A5B8XLR1</accession>
<dbReference type="CDD" id="cd14014">
    <property type="entry name" value="STKc_PknB_like"/>
    <property type="match status" value="1"/>
</dbReference>
<dbReference type="PROSITE" id="PS50011">
    <property type="entry name" value="PROTEIN_KINASE_DOM"/>
    <property type="match status" value="1"/>
</dbReference>
<dbReference type="SMART" id="SM01079">
    <property type="entry name" value="CHASE"/>
    <property type="match status" value="1"/>
</dbReference>
<evidence type="ECO:0000256" key="9">
    <source>
        <dbReference type="PROSITE-ProRule" id="PRU10141"/>
    </source>
</evidence>
<dbReference type="Gene3D" id="3.30.450.350">
    <property type="entry name" value="CHASE domain"/>
    <property type="match status" value="1"/>
</dbReference>
<dbReference type="InterPro" id="IPR011009">
    <property type="entry name" value="Kinase-like_dom_sf"/>
</dbReference>
<keyword evidence="5 13" id="KW-0418">Kinase</keyword>
<dbReference type="AlphaFoldDB" id="A0A5B8XLR1"/>
<dbReference type="Pfam" id="PF00069">
    <property type="entry name" value="Pkinase"/>
    <property type="match status" value="1"/>
</dbReference>
<keyword evidence="14" id="KW-1185">Reference proteome</keyword>
<evidence type="ECO:0000256" key="8">
    <source>
        <dbReference type="ARBA" id="ARBA00023136"/>
    </source>
</evidence>
<dbReference type="OrthoDB" id="9801841at2"/>
<evidence type="ECO:0000256" key="6">
    <source>
        <dbReference type="ARBA" id="ARBA00022840"/>
    </source>
</evidence>
<gene>
    <name evidence="13" type="ORF">FRD01_05140</name>
</gene>
<dbReference type="InterPro" id="IPR006189">
    <property type="entry name" value="CHASE_dom"/>
</dbReference>
<evidence type="ECO:0000256" key="3">
    <source>
        <dbReference type="ARBA" id="ARBA00022692"/>
    </source>
</evidence>
<sequence>MGTGRISIGEIGKAIVVTHDASALRRNAVLVLVVGLLLTTALSYLIWRGESAQIMAARDRDASEAQSVIERKFLVPYEIVYSIGSYFLASQHVSQTEFIRFSESALKRHPSVSALEWAPVVMDSTRDELETRVTKDEGIEGFSIRALHADGSMHPSPRRPIYVPLLYIEPPSPGALGLDLASEPDRKQRLEKAAMSTTPIASVPFVLAEDKDAAQTIALYLGIPDAPLSLEETWGFAIALFRIEPIKEASIAALKERNLEFRLSDITEKDAIPLFQTSAFESSRELKVRPLDFGGRRWQVETHERVLRRPTLTIITSTVGGSLSFLLGLLVLGFGRSRQLERDIEVAKEMGQYKMVERLGQGGMGVVYKARHALIQRDTAVKVLIGKDESSLQRFEREVQLNAQLSHPNTVSIYDYGRTENGEFYYVMELLDGVTLQEMVDRFGAMPLDRALHILLQVTGSLREAHRRGVIHRDIKPDNIMITQLGGVYDFVKVLDFGLAKEVETDVKVTGVMEIIGTPLYMSPEAIQGQAIDAKSDVYSFGCVAHVILTSKNVFEATSIMEIMRLHENESAPMLDTGDKELDELLFSCLAKEPGDRPSTHELYEELEEILARHPWSQAEAEEWWSTHLMTAELKPLKRPQSGIVG</sequence>
<dbReference type="PANTHER" id="PTHR43289:SF6">
    <property type="entry name" value="SERINE_THREONINE-PROTEIN KINASE NEKL-3"/>
    <property type="match status" value="1"/>
</dbReference>
<evidence type="ECO:0000256" key="2">
    <source>
        <dbReference type="ARBA" id="ARBA00022679"/>
    </source>
</evidence>
<protein>
    <submittedName>
        <fullName evidence="13">Protein kinase</fullName>
    </submittedName>
</protein>
<dbReference type="EMBL" id="CP042467">
    <property type="protein sequence ID" value="QED26640.1"/>
    <property type="molecule type" value="Genomic_DNA"/>
</dbReference>
<dbReference type="PROSITE" id="PS00108">
    <property type="entry name" value="PROTEIN_KINASE_ST"/>
    <property type="match status" value="1"/>
</dbReference>
<keyword evidence="2" id="KW-0808">Transferase</keyword>
<feature type="domain" description="CHASE" evidence="12">
    <location>
        <begin position="89"/>
        <end position="301"/>
    </location>
</feature>
<dbReference type="Proteomes" id="UP000321595">
    <property type="component" value="Chromosome"/>
</dbReference>
<dbReference type="GO" id="GO:0007165">
    <property type="term" value="P:signal transduction"/>
    <property type="evidence" value="ECO:0007669"/>
    <property type="project" value="UniProtKB-ARBA"/>
</dbReference>
<evidence type="ECO:0000259" key="11">
    <source>
        <dbReference type="PROSITE" id="PS50011"/>
    </source>
</evidence>
<dbReference type="InterPro" id="IPR017441">
    <property type="entry name" value="Protein_kinase_ATP_BS"/>
</dbReference>
<keyword evidence="6 9" id="KW-0067">ATP-binding</keyword>
<evidence type="ECO:0000256" key="1">
    <source>
        <dbReference type="ARBA" id="ARBA00004370"/>
    </source>
</evidence>
<organism evidence="13 14">
    <name type="scientific">Microvenator marinus</name>
    <dbReference type="NCBI Taxonomy" id="2600177"/>
    <lineage>
        <taxon>Bacteria</taxon>
        <taxon>Deltaproteobacteria</taxon>
        <taxon>Bradymonadales</taxon>
        <taxon>Microvenatoraceae</taxon>
        <taxon>Microvenator</taxon>
    </lineage>
</organism>
<dbReference type="KEGG" id="bbae:FRD01_05140"/>
<dbReference type="InterPro" id="IPR008271">
    <property type="entry name" value="Ser/Thr_kinase_AS"/>
</dbReference>
<proteinExistence type="predicted"/>
<reference evidence="13 14" key="1">
    <citation type="submission" date="2019-08" db="EMBL/GenBank/DDBJ databases">
        <authorList>
            <person name="Liang Q."/>
        </authorList>
    </citation>
    <scope>NUCLEOTIDE SEQUENCE [LARGE SCALE GENOMIC DNA]</scope>
    <source>
        <strain evidence="13 14">V1718</strain>
    </source>
</reference>
<keyword evidence="7 10" id="KW-1133">Transmembrane helix</keyword>
<evidence type="ECO:0000313" key="14">
    <source>
        <dbReference type="Proteomes" id="UP000321595"/>
    </source>
</evidence>
<feature type="transmembrane region" description="Helical" evidence="10">
    <location>
        <begin position="28"/>
        <end position="47"/>
    </location>
</feature>
<dbReference type="SUPFAM" id="SSF56112">
    <property type="entry name" value="Protein kinase-like (PK-like)"/>
    <property type="match status" value="1"/>
</dbReference>
<dbReference type="PROSITE" id="PS50839">
    <property type="entry name" value="CHASE"/>
    <property type="match status" value="1"/>
</dbReference>
<evidence type="ECO:0000256" key="4">
    <source>
        <dbReference type="ARBA" id="ARBA00022741"/>
    </source>
</evidence>
<dbReference type="PROSITE" id="PS00107">
    <property type="entry name" value="PROTEIN_KINASE_ATP"/>
    <property type="match status" value="1"/>
</dbReference>
<feature type="binding site" evidence="9">
    <location>
        <position position="387"/>
    </location>
    <ligand>
        <name>ATP</name>
        <dbReference type="ChEBI" id="CHEBI:30616"/>
    </ligand>
</feature>
<keyword evidence="3 10" id="KW-0812">Transmembrane</keyword>
<evidence type="ECO:0000256" key="7">
    <source>
        <dbReference type="ARBA" id="ARBA00022989"/>
    </source>
</evidence>
<evidence type="ECO:0000313" key="13">
    <source>
        <dbReference type="EMBL" id="QED26640.1"/>
    </source>
</evidence>
<dbReference type="Gene3D" id="1.10.510.10">
    <property type="entry name" value="Transferase(Phosphotransferase) domain 1"/>
    <property type="match status" value="1"/>
</dbReference>
<dbReference type="Pfam" id="PF03924">
    <property type="entry name" value="CHASE"/>
    <property type="match status" value="1"/>
</dbReference>
<dbReference type="InterPro" id="IPR042240">
    <property type="entry name" value="CHASE_sf"/>
</dbReference>
<dbReference type="PANTHER" id="PTHR43289">
    <property type="entry name" value="MITOGEN-ACTIVATED PROTEIN KINASE KINASE KINASE 20-RELATED"/>
    <property type="match status" value="1"/>
</dbReference>
<keyword evidence="8 10" id="KW-0472">Membrane</keyword>
<evidence type="ECO:0000256" key="5">
    <source>
        <dbReference type="ARBA" id="ARBA00022777"/>
    </source>
</evidence>
<comment type="subcellular location">
    <subcellularLocation>
        <location evidence="1">Membrane</location>
    </subcellularLocation>
</comment>
<dbReference type="GO" id="GO:0016020">
    <property type="term" value="C:membrane"/>
    <property type="evidence" value="ECO:0007669"/>
    <property type="project" value="UniProtKB-SubCell"/>
</dbReference>
<dbReference type="RefSeq" id="WP_146958252.1">
    <property type="nucleotide sequence ID" value="NZ_CP042467.1"/>
</dbReference>
<name>A0A5B8XLR1_9DELT</name>
<dbReference type="GO" id="GO:0004674">
    <property type="term" value="F:protein serine/threonine kinase activity"/>
    <property type="evidence" value="ECO:0007669"/>
    <property type="project" value="TreeGrafter"/>
</dbReference>
<keyword evidence="4 9" id="KW-0547">Nucleotide-binding</keyword>
<evidence type="ECO:0000256" key="10">
    <source>
        <dbReference type="SAM" id="Phobius"/>
    </source>
</evidence>
<dbReference type="SMART" id="SM00220">
    <property type="entry name" value="S_TKc"/>
    <property type="match status" value="1"/>
</dbReference>